<dbReference type="GO" id="GO:0009898">
    <property type="term" value="C:cytoplasmic side of plasma membrane"/>
    <property type="evidence" value="ECO:0007669"/>
    <property type="project" value="TreeGrafter"/>
</dbReference>
<dbReference type="InterPro" id="IPR017746">
    <property type="entry name" value="Cellulose_synthase_operon_BcsQ"/>
</dbReference>
<dbReference type="PANTHER" id="PTHR43384:SF6">
    <property type="entry name" value="SEPTUM SITE-DETERMINING PROTEIN MIND HOMOLOG, CHLOROPLASTIC"/>
    <property type="match status" value="1"/>
</dbReference>
<keyword evidence="1" id="KW-0547">Nucleotide-binding</keyword>
<dbReference type="SUPFAM" id="SSF52540">
    <property type="entry name" value="P-loop containing nucleoside triphosphate hydrolases"/>
    <property type="match status" value="1"/>
</dbReference>
<dbReference type="GO" id="GO:0051782">
    <property type="term" value="P:negative regulation of cell division"/>
    <property type="evidence" value="ECO:0007669"/>
    <property type="project" value="TreeGrafter"/>
</dbReference>
<dbReference type="EMBL" id="MPJD01000040">
    <property type="protein sequence ID" value="OKA18184.1"/>
    <property type="molecule type" value="Genomic_DNA"/>
</dbReference>
<reference evidence="3 4" key="1">
    <citation type="submission" date="2016-11" db="EMBL/GenBank/DDBJ databases">
        <title>Draft genome of Pseudomonas versuta A4R1.12.</title>
        <authorList>
            <person name="See-Too W.-S."/>
        </authorList>
    </citation>
    <scope>NUCLEOTIDE SEQUENCE [LARGE SCALE GENOMIC DNA]</scope>
    <source>
        <strain evidence="3 4">A4R1.12</strain>
    </source>
</reference>
<evidence type="ECO:0000256" key="1">
    <source>
        <dbReference type="ARBA" id="ARBA00022741"/>
    </source>
</evidence>
<protein>
    <submittedName>
        <fullName evidence="3">Cellulose synthase operon protein YhjQ</fullName>
    </submittedName>
</protein>
<dbReference type="InterPro" id="IPR050625">
    <property type="entry name" value="ParA/MinD_ATPase"/>
</dbReference>
<evidence type="ECO:0000313" key="3">
    <source>
        <dbReference type="EMBL" id="OKA18184.1"/>
    </source>
</evidence>
<gene>
    <name evidence="3" type="ORF">BOH74_21005</name>
</gene>
<dbReference type="GO" id="GO:0005829">
    <property type="term" value="C:cytosol"/>
    <property type="evidence" value="ECO:0007669"/>
    <property type="project" value="TreeGrafter"/>
</dbReference>
<keyword evidence="2" id="KW-0067">ATP-binding</keyword>
<organism evidence="3 4">
    <name type="scientific">Pseudomonas versuta</name>
    <dbReference type="NCBI Taxonomy" id="1788301"/>
    <lineage>
        <taxon>Bacteria</taxon>
        <taxon>Pseudomonadati</taxon>
        <taxon>Pseudomonadota</taxon>
        <taxon>Gammaproteobacteria</taxon>
        <taxon>Pseudomonadales</taxon>
        <taxon>Pseudomonadaceae</taxon>
        <taxon>Pseudomonas</taxon>
    </lineage>
</organism>
<dbReference type="NCBIfam" id="TIGR03371">
    <property type="entry name" value="cellulose_yhjQ"/>
    <property type="match status" value="1"/>
</dbReference>
<sequence length="362" mass="39201">MDQTNDIAKLFSRFGASTDSYLEFETEFNYKDPPLTLDKPEAPLAPVLVAGPIPASEPRAPEQPSATALSSLLAEVALARQARVAGLEQEPASEEGTLAPAPVCRARIVALVSSRGGVGRTTLCAALASRLNQAGGRTLAIDLDPQNALHHHLKIEAGVTQIGSAGLQEKVWNDGWQQGLAEVRLLPYGVPGEDERCALERNLRDDRHWLARQLARMALDEQDVVILDTPGGRSVYLEQALDVADQVLVVTTADAASFITLDQMDRVLDAANARPAYSRTNYVVNQFDANREFSRDMLEVLKRRLGTQLLSVIARDERFGEALAYGHDPLAGVSAAREAIVLLSEQLKARFQVPRATGGHAA</sequence>
<evidence type="ECO:0000313" key="4">
    <source>
        <dbReference type="Proteomes" id="UP000185990"/>
    </source>
</evidence>
<dbReference type="GO" id="GO:0005524">
    <property type="term" value="F:ATP binding"/>
    <property type="evidence" value="ECO:0007669"/>
    <property type="project" value="UniProtKB-KW"/>
</dbReference>
<dbReference type="AlphaFoldDB" id="A0A853ZNC9"/>
<comment type="caution">
    <text evidence="3">The sequence shown here is derived from an EMBL/GenBank/DDBJ whole genome shotgun (WGS) entry which is preliminary data.</text>
</comment>
<dbReference type="Proteomes" id="UP000185990">
    <property type="component" value="Unassembled WGS sequence"/>
</dbReference>
<dbReference type="CDD" id="cd02042">
    <property type="entry name" value="ParAB_family"/>
    <property type="match status" value="1"/>
</dbReference>
<evidence type="ECO:0000256" key="2">
    <source>
        <dbReference type="ARBA" id="ARBA00022840"/>
    </source>
</evidence>
<dbReference type="PANTHER" id="PTHR43384">
    <property type="entry name" value="SEPTUM SITE-DETERMINING PROTEIN MIND HOMOLOG, CHLOROPLASTIC-RELATED"/>
    <property type="match status" value="1"/>
</dbReference>
<proteinExistence type="predicted"/>
<dbReference type="Gene3D" id="3.40.50.300">
    <property type="entry name" value="P-loop containing nucleotide triphosphate hydrolases"/>
    <property type="match status" value="1"/>
</dbReference>
<dbReference type="GO" id="GO:0016887">
    <property type="term" value="F:ATP hydrolysis activity"/>
    <property type="evidence" value="ECO:0007669"/>
    <property type="project" value="TreeGrafter"/>
</dbReference>
<name>A0A853ZNC9_9PSED</name>
<accession>A0A853ZNC9</accession>
<dbReference type="RefSeq" id="WP_073510608.1">
    <property type="nucleotide sequence ID" value="NZ_MPJD01000040.1"/>
</dbReference>
<dbReference type="Pfam" id="PF06564">
    <property type="entry name" value="CBP_BcsQ"/>
    <property type="match status" value="1"/>
</dbReference>
<dbReference type="InterPro" id="IPR027417">
    <property type="entry name" value="P-loop_NTPase"/>
</dbReference>